<comment type="caution">
    <text evidence="1">The sequence shown here is derived from an EMBL/GenBank/DDBJ whole genome shotgun (WGS) entry which is preliminary data.</text>
</comment>
<gene>
    <name evidence="1" type="ORF">THER5_1831</name>
</gene>
<dbReference type="RefSeq" id="WP_029577097.1">
    <property type="nucleotide sequence ID" value="NZ_JGZT01000004.1"/>
</dbReference>
<sequence>MVIIMVVLAVVAAAGYGCYTVLSRTIFSPNTLVNEYLAAIASGNYQRATQLAEPRLQANKRAMLADKVGRAESSRISEPRVVSIRPRSDETLAVDISYELNGETCSDEIILAPDGSRYVVFDNWKIIRPLLKQVSFSAPKGQDDYLVNDVKLNAEQAETTGHVVDDRTLTFTAYPGTYVVKADVGRYFNTSTVTIRTNENTLLFDREIDVEPNADLEVAISKEMRSALNECATMKTLRSEACPFGFTPIYWSGEDPAISNISWSMDFYPTIDNVGIDGTYSTRYDGRVKRTFEAPDDFNKEIRRMWTGYETFSVEGKYAVDGDRVVVEMNTYGSYF</sequence>
<name>A0A087E8A6_9BIFI</name>
<evidence type="ECO:0008006" key="3">
    <source>
        <dbReference type="Google" id="ProtNLM"/>
    </source>
</evidence>
<reference evidence="1 2" key="1">
    <citation type="submission" date="2014-03" db="EMBL/GenBank/DDBJ databases">
        <title>Genomics of Bifidobacteria.</title>
        <authorList>
            <person name="Ventura M."/>
            <person name="Milani C."/>
            <person name="Lugli G.A."/>
        </authorList>
    </citation>
    <scope>NUCLEOTIDE SEQUENCE [LARGE SCALE GENOMIC DNA]</scope>
    <source>
        <strain evidence="1 2">LMG 21395</strain>
    </source>
</reference>
<evidence type="ECO:0000313" key="2">
    <source>
        <dbReference type="Proteomes" id="UP000029003"/>
    </source>
</evidence>
<proteinExistence type="predicted"/>
<dbReference type="Proteomes" id="UP000029003">
    <property type="component" value="Unassembled WGS sequence"/>
</dbReference>
<protein>
    <recommendedName>
        <fullName evidence="3">Heme utilization or adhesion related exo protein</fullName>
    </recommendedName>
</protein>
<organism evidence="1 2">
    <name type="scientific">Bifidobacterium thermacidophilum subsp. thermacidophilum</name>
    <dbReference type="NCBI Taxonomy" id="79262"/>
    <lineage>
        <taxon>Bacteria</taxon>
        <taxon>Bacillati</taxon>
        <taxon>Actinomycetota</taxon>
        <taxon>Actinomycetes</taxon>
        <taxon>Bifidobacteriales</taxon>
        <taxon>Bifidobacteriaceae</taxon>
        <taxon>Bifidobacterium</taxon>
    </lineage>
</organism>
<dbReference type="EMBL" id="JGZT01000004">
    <property type="protein sequence ID" value="KFJ04007.1"/>
    <property type="molecule type" value="Genomic_DNA"/>
</dbReference>
<accession>A0A087E8A6</accession>
<dbReference type="AlphaFoldDB" id="A0A087E8A6"/>
<evidence type="ECO:0000313" key="1">
    <source>
        <dbReference type="EMBL" id="KFJ04007.1"/>
    </source>
</evidence>
<dbReference type="OrthoDB" id="5181884at2"/>